<evidence type="ECO:0000313" key="1">
    <source>
        <dbReference type="EMBL" id="GIX76426.1"/>
    </source>
</evidence>
<name>A0AAV4MVE4_CAEEX</name>
<protein>
    <submittedName>
        <fullName evidence="1">C2H2-type domain-containing protein</fullName>
    </submittedName>
</protein>
<sequence length="240" mass="27593">MQMMDSKLSVMEQVMRLDFPGWGRSMSRLFRFILRSPKPFSSTQEEVCTAIATSYDSFLQLAAPYGTRRSSNDAAQSNDEEEREPLDYYIEPSDDILSSDPSDDSFRLLSVICSQIVVEGRTFYQSLSSSASQNGYDITDPQTCQKLYRRNRRRAVRLLATIARCKIPTQELTHNTSEKEVNRTSSIYAQNAEVRVGVIEQDFSFLQKLHEPWGPSENIAPGPDRLTYHHWRSLDQVLRF</sequence>
<organism evidence="1 2">
    <name type="scientific">Caerostris extrusa</name>
    <name type="common">Bark spider</name>
    <name type="synonym">Caerostris bankana</name>
    <dbReference type="NCBI Taxonomy" id="172846"/>
    <lineage>
        <taxon>Eukaryota</taxon>
        <taxon>Metazoa</taxon>
        <taxon>Ecdysozoa</taxon>
        <taxon>Arthropoda</taxon>
        <taxon>Chelicerata</taxon>
        <taxon>Arachnida</taxon>
        <taxon>Araneae</taxon>
        <taxon>Araneomorphae</taxon>
        <taxon>Entelegynae</taxon>
        <taxon>Araneoidea</taxon>
        <taxon>Araneidae</taxon>
        <taxon>Caerostris</taxon>
    </lineage>
</organism>
<evidence type="ECO:0000313" key="2">
    <source>
        <dbReference type="Proteomes" id="UP001054945"/>
    </source>
</evidence>
<gene>
    <name evidence="1" type="primary">AVEN_217867_1</name>
    <name evidence="1" type="ORF">CEXT_111221</name>
</gene>
<reference evidence="1 2" key="1">
    <citation type="submission" date="2021-06" db="EMBL/GenBank/DDBJ databases">
        <title>Caerostris extrusa draft genome.</title>
        <authorList>
            <person name="Kono N."/>
            <person name="Arakawa K."/>
        </authorList>
    </citation>
    <scope>NUCLEOTIDE SEQUENCE [LARGE SCALE GENOMIC DNA]</scope>
</reference>
<dbReference type="AlphaFoldDB" id="A0AAV4MVE4"/>
<keyword evidence="2" id="KW-1185">Reference proteome</keyword>
<proteinExistence type="predicted"/>
<dbReference type="EMBL" id="BPLR01002662">
    <property type="protein sequence ID" value="GIX76426.1"/>
    <property type="molecule type" value="Genomic_DNA"/>
</dbReference>
<accession>A0AAV4MVE4</accession>
<dbReference type="Proteomes" id="UP001054945">
    <property type="component" value="Unassembled WGS sequence"/>
</dbReference>
<comment type="caution">
    <text evidence="1">The sequence shown here is derived from an EMBL/GenBank/DDBJ whole genome shotgun (WGS) entry which is preliminary data.</text>
</comment>